<keyword evidence="1" id="KW-0732">Signal</keyword>
<dbReference type="Proteomes" id="UP001276840">
    <property type="component" value="Unassembled WGS sequence"/>
</dbReference>
<feature type="signal peptide" evidence="1">
    <location>
        <begin position="1"/>
        <end position="24"/>
    </location>
</feature>
<dbReference type="EMBL" id="JAVIJF010000018">
    <property type="protein sequence ID" value="MDX8527507.1"/>
    <property type="molecule type" value="Genomic_DNA"/>
</dbReference>
<feature type="chain" id="PRO_5046158403" evidence="1">
    <location>
        <begin position="25"/>
        <end position="113"/>
    </location>
</feature>
<gene>
    <name evidence="2" type="ORF">RFM68_23695</name>
</gene>
<keyword evidence="3" id="KW-1185">Reference proteome</keyword>
<organism evidence="2 3">
    <name type="scientific">Mesorhizobium montanum</name>
    <dbReference type="NCBI Taxonomy" id="3072323"/>
    <lineage>
        <taxon>Bacteria</taxon>
        <taxon>Pseudomonadati</taxon>
        <taxon>Pseudomonadota</taxon>
        <taxon>Alphaproteobacteria</taxon>
        <taxon>Hyphomicrobiales</taxon>
        <taxon>Phyllobacteriaceae</taxon>
        <taxon>Mesorhizobium</taxon>
    </lineage>
</organism>
<evidence type="ECO:0000313" key="3">
    <source>
        <dbReference type="Proteomes" id="UP001276840"/>
    </source>
</evidence>
<accession>A0ABU4ZQ40</accession>
<comment type="caution">
    <text evidence="2">The sequence shown here is derived from an EMBL/GenBank/DDBJ whole genome shotgun (WGS) entry which is preliminary data.</text>
</comment>
<dbReference type="RefSeq" id="WP_320235443.1">
    <property type="nucleotide sequence ID" value="NZ_JAVIJF010000018.1"/>
</dbReference>
<sequence length="113" mass="12603">MKKFLFASVVAVASAAAIVTPADAGNVFLGGSYFDYGPFGDFYDSYSNAPVYGSYWGGPYLNYGPGEEDDYDGGYVAPPTRYHVVRYGRHCRMETVTRRSHDRRFSREVRVCG</sequence>
<protein>
    <submittedName>
        <fullName evidence="2">Uncharacterized protein</fullName>
    </submittedName>
</protein>
<proteinExistence type="predicted"/>
<name>A0ABU4ZQ40_9HYPH</name>
<evidence type="ECO:0000313" key="2">
    <source>
        <dbReference type="EMBL" id="MDX8527507.1"/>
    </source>
</evidence>
<evidence type="ECO:0000256" key="1">
    <source>
        <dbReference type="SAM" id="SignalP"/>
    </source>
</evidence>
<reference evidence="2 3" key="1">
    <citation type="submission" date="2023-08" db="EMBL/GenBank/DDBJ databases">
        <title>Implementing the SeqCode for naming new Mesorhizobium species isolated from Vachellia karroo root nodules.</title>
        <authorList>
            <person name="Van Lill M."/>
        </authorList>
    </citation>
    <scope>NUCLEOTIDE SEQUENCE [LARGE SCALE GENOMIC DNA]</scope>
    <source>
        <strain evidence="2 3">MSK 1335</strain>
    </source>
</reference>